<dbReference type="CDD" id="cd05471">
    <property type="entry name" value="pepsin_like"/>
    <property type="match status" value="1"/>
</dbReference>
<dbReference type="InterPro" id="IPR021109">
    <property type="entry name" value="Peptidase_aspartic_dom_sf"/>
</dbReference>
<dbReference type="InterPro" id="IPR033121">
    <property type="entry name" value="PEPTIDASE_A1"/>
</dbReference>
<feature type="non-terminal residue" evidence="9">
    <location>
        <position position="1"/>
    </location>
</feature>
<evidence type="ECO:0000313" key="9">
    <source>
        <dbReference type="EMBL" id="PPQ78278.1"/>
    </source>
</evidence>
<evidence type="ECO:0000256" key="6">
    <source>
        <dbReference type="RuleBase" id="RU000454"/>
    </source>
</evidence>
<dbReference type="AlphaFoldDB" id="A0A409WIB9"/>
<feature type="compositionally biased region" description="Polar residues" evidence="7">
    <location>
        <begin position="301"/>
        <end position="315"/>
    </location>
</feature>
<evidence type="ECO:0000259" key="8">
    <source>
        <dbReference type="PROSITE" id="PS51767"/>
    </source>
</evidence>
<dbReference type="InterPro" id="IPR001969">
    <property type="entry name" value="Aspartic_peptidase_AS"/>
</dbReference>
<feature type="compositionally biased region" description="Polar residues" evidence="7">
    <location>
        <begin position="324"/>
        <end position="339"/>
    </location>
</feature>
<dbReference type="PROSITE" id="PS00141">
    <property type="entry name" value="ASP_PROTEASE"/>
    <property type="match status" value="1"/>
</dbReference>
<evidence type="ECO:0000256" key="7">
    <source>
        <dbReference type="SAM" id="MobiDB-lite"/>
    </source>
</evidence>
<dbReference type="PANTHER" id="PTHR47966:SF51">
    <property type="entry name" value="BETA-SITE APP-CLEAVING ENZYME, ISOFORM A-RELATED"/>
    <property type="match status" value="1"/>
</dbReference>
<evidence type="ECO:0000256" key="5">
    <source>
        <dbReference type="PIRSR" id="PIRSR601461-1"/>
    </source>
</evidence>
<keyword evidence="2 6" id="KW-0645">Protease</keyword>
<dbReference type="InParanoid" id="A0A409WIB9"/>
<dbReference type="InterPro" id="IPR001461">
    <property type="entry name" value="Aspartic_peptidase_A1"/>
</dbReference>
<feature type="domain" description="Peptidase A1" evidence="8">
    <location>
        <begin position="6"/>
        <end position="368"/>
    </location>
</feature>
<evidence type="ECO:0000256" key="1">
    <source>
        <dbReference type="ARBA" id="ARBA00007447"/>
    </source>
</evidence>
<dbReference type="GO" id="GO:0004190">
    <property type="term" value="F:aspartic-type endopeptidase activity"/>
    <property type="evidence" value="ECO:0007669"/>
    <property type="project" value="UniProtKB-KW"/>
</dbReference>
<keyword evidence="3 6" id="KW-0064">Aspartyl protease</keyword>
<dbReference type="EMBL" id="NHYD01003423">
    <property type="protein sequence ID" value="PPQ78278.1"/>
    <property type="molecule type" value="Genomic_DNA"/>
</dbReference>
<dbReference type="FunCoup" id="A0A409WIB9">
    <property type="interactions" value="46"/>
</dbReference>
<feature type="active site" evidence="5">
    <location>
        <position position="24"/>
    </location>
</feature>
<accession>A0A409WIB9</accession>
<dbReference type="PRINTS" id="PR00792">
    <property type="entry name" value="PEPSIN"/>
</dbReference>
<protein>
    <recommendedName>
        <fullName evidence="8">Peptidase A1 domain-containing protein</fullName>
    </recommendedName>
</protein>
<proteinExistence type="inferred from homology"/>
<dbReference type="FunFam" id="2.40.70.10:FF:000115">
    <property type="entry name" value="Lysosomal aspartic protease"/>
    <property type="match status" value="1"/>
</dbReference>
<dbReference type="Proteomes" id="UP000283269">
    <property type="component" value="Unassembled WGS sequence"/>
</dbReference>
<dbReference type="GO" id="GO:0006508">
    <property type="term" value="P:proteolysis"/>
    <property type="evidence" value="ECO:0007669"/>
    <property type="project" value="UniProtKB-KW"/>
</dbReference>
<keyword evidence="4 6" id="KW-0378">Hydrolase</keyword>
<reference evidence="9 10" key="1">
    <citation type="journal article" date="2018" name="Evol. Lett.">
        <title>Horizontal gene cluster transfer increased hallucinogenic mushroom diversity.</title>
        <authorList>
            <person name="Reynolds H.T."/>
            <person name="Vijayakumar V."/>
            <person name="Gluck-Thaler E."/>
            <person name="Korotkin H.B."/>
            <person name="Matheny P.B."/>
            <person name="Slot J.C."/>
        </authorList>
    </citation>
    <scope>NUCLEOTIDE SEQUENCE [LARGE SCALE GENOMIC DNA]</scope>
    <source>
        <strain evidence="9 10">2631</strain>
    </source>
</reference>
<dbReference type="SUPFAM" id="SSF50630">
    <property type="entry name" value="Acid proteases"/>
    <property type="match status" value="1"/>
</dbReference>
<sequence length="368" mass="37715">NHDASYYGTVTIGTPPQTFNVILDTGSSDLWVADTECQECSTTTREYQQCDSTIPLFDASKSSSFASPAGNAVGSQVTTSYGSGSVVGSLSTDSMTMGGFTIPSRTFLSVSTLTPGLVDGAISGIMGLAFFSIASTHATPFWQALGSDQLSAPELGFWLQRSNDEEVLETPGRVFTLGGRNTSLFSGDVDFNNMPTSQAMFWLQTLSAANVNGKSITIGANTSISAIDTGTTLIGGPRKDVAPIWAAVPGATSAGSDNPGFFVSVGVIFLPSMRSFTVKNAYSIFHATPPSVGFAELSTVASGTGTTPGQDSATPGTDAAGVPQPSSTGASNPKSSGGASSIRHASATLCLCGGDNALQYYPHVVLVG</sequence>
<keyword evidence="10" id="KW-1185">Reference proteome</keyword>
<evidence type="ECO:0000256" key="2">
    <source>
        <dbReference type="ARBA" id="ARBA00022670"/>
    </source>
</evidence>
<feature type="active site" evidence="5">
    <location>
        <position position="228"/>
    </location>
</feature>
<evidence type="ECO:0000313" key="10">
    <source>
        <dbReference type="Proteomes" id="UP000283269"/>
    </source>
</evidence>
<feature type="region of interest" description="Disordered" evidence="7">
    <location>
        <begin position="301"/>
        <end position="339"/>
    </location>
</feature>
<gene>
    <name evidence="9" type="ORF">CVT25_011737</name>
</gene>
<organism evidence="9 10">
    <name type="scientific">Psilocybe cyanescens</name>
    <dbReference type="NCBI Taxonomy" id="93625"/>
    <lineage>
        <taxon>Eukaryota</taxon>
        <taxon>Fungi</taxon>
        <taxon>Dikarya</taxon>
        <taxon>Basidiomycota</taxon>
        <taxon>Agaricomycotina</taxon>
        <taxon>Agaricomycetes</taxon>
        <taxon>Agaricomycetidae</taxon>
        <taxon>Agaricales</taxon>
        <taxon>Agaricineae</taxon>
        <taxon>Strophariaceae</taxon>
        <taxon>Psilocybe</taxon>
    </lineage>
</organism>
<name>A0A409WIB9_PSICY</name>
<dbReference type="PANTHER" id="PTHR47966">
    <property type="entry name" value="BETA-SITE APP-CLEAVING ENZYME, ISOFORM A-RELATED"/>
    <property type="match status" value="1"/>
</dbReference>
<dbReference type="InterPro" id="IPR034164">
    <property type="entry name" value="Pepsin-like_dom"/>
</dbReference>
<dbReference type="OrthoDB" id="771136at2759"/>
<comment type="similarity">
    <text evidence="1 6">Belongs to the peptidase A1 family.</text>
</comment>
<dbReference type="Gene3D" id="2.40.70.10">
    <property type="entry name" value="Acid Proteases"/>
    <property type="match status" value="2"/>
</dbReference>
<evidence type="ECO:0000256" key="4">
    <source>
        <dbReference type="ARBA" id="ARBA00022801"/>
    </source>
</evidence>
<comment type="caution">
    <text evidence="9">The sequence shown here is derived from an EMBL/GenBank/DDBJ whole genome shotgun (WGS) entry which is preliminary data.</text>
</comment>
<dbReference type="PROSITE" id="PS51767">
    <property type="entry name" value="PEPTIDASE_A1"/>
    <property type="match status" value="1"/>
</dbReference>
<dbReference type="Pfam" id="PF00026">
    <property type="entry name" value="Asp"/>
    <property type="match status" value="1"/>
</dbReference>
<evidence type="ECO:0000256" key="3">
    <source>
        <dbReference type="ARBA" id="ARBA00022750"/>
    </source>
</evidence>
<dbReference type="STRING" id="93625.A0A409WIB9"/>